<evidence type="ECO:0000313" key="4">
    <source>
        <dbReference type="Proteomes" id="UP000284543"/>
    </source>
</evidence>
<dbReference type="InterPro" id="IPR050523">
    <property type="entry name" value="AKR_Detox_Biosynth"/>
</dbReference>
<reference evidence="3 4" key="1">
    <citation type="submission" date="2018-08" db="EMBL/GenBank/DDBJ databases">
        <title>A genome reference for cultivated species of the human gut microbiota.</title>
        <authorList>
            <person name="Zou Y."/>
            <person name="Xue W."/>
            <person name="Luo G."/>
        </authorList>
    </citation>
    <scope>NUCLEOTIDE SEQUENCE [LARGE SCALE GENOMIC DNA]</scope>
    <source>
        <strain evidence="3 4">AF14-18</strain>
    </source>
</reference>
<evidence type="ECO:0000259" key="2">
    <source>
        <dbReference type="Pfam" id="PF00248"/>
    </source>
</evidence>
<dbReference type="EMBL" id="QRZM01000020">
    <property type="protein sequence ID" value="RGV70592.1"/>
    <property type="molecule type" value="Genomic_DNA"/>
</dbReference>
<dbReference type="SUPFAM" id="SSF51430">
    <property type="entry name" value="NAD(P)-linked oxidoreductase"/>
    <property type="match status" value="1"/>
</dbReference>
<dbReference type="PANTHER" id="PTHR43364">
    <property type="entry name" value="NADH-SPECIFIC METHYLGLYOXAL REDUCTASE-RELATED"/>
    <property type="match status" value="1"/>
</dbReference>
<dbReference type="InterPro" id="IPR020471">
    <property type="entry name" value="AKR"/>
</dbReference>
<protein>
    <submittedName>
        <fullName evidence="3">Aldo/keto reductase</fullName>
    </submittedName>
</protein>
<feature type="domain" description="NADP-dependent oxidoreductase" evidence="2">
    <location>
        <begin position="16"/>
        <end position="307"/>
    </location>
</feature>
<dbReference type="CDD" id="cd19084">
    <property type="entry name" value="AKR_AKR11B1-like"/>
    <property type="match status" value="1"/>
</dbReference>
<accession>A0A412YUW7</accession>
<keyword evidence="1" id="KW-0560">Oxidoreductase</keyword>
<dbReference type="GO" id="GO:0016491">
    <property type="term" value="F:oxidoreductase activity"/>
    <property type="evidence" value="ECO:0007669"/>
    <property type="project" value="UniProtKB-KW"/>
</dbReference>
<gene>
    <name evidence="3" type="ORF">DWW02_27150</name>
</gene>
<dbReference type="AlphaFoldDB" id="A0A412YUW7"/>
<dbReference type="InterPro" id="IPR036812">
    <property type="entry name" value="NAD(P)_OxRdtase_dom_sf"/>
</dbReference>
<comment type="caution">
    <text evidence="3">The sequence shown here is derived from an EMBL/GenBank/DDBJ whole genome shotgun (WGS) entry which is preliminary data.</text>
</comment>
<evidence type="ECO:0000256" key="1">
    <source>
        <dbReference type="ARBA" id="ARBA00023002"/>
    </source>
</evidence>
<dbReference type="InterPro" id="IPR023210">
    <property type="entry name" value="NADP_OxRdtase_dom"/>
</dbReference>
<dbReference type="PROSITE" id="PS00062">
    <property type="entry name" value="ALDOKETO_REDUCTASE_2"/>
    <property type="match status" value="1"/>
</dbReference>
<sequence length="315" mass="35572">MRYKHVGNAGIDISALAVGTWAIGGQQWGDVNEKDSIDAIRAMIDGGVNLVDTAPIYGNGHSEEVVGKALENGYREKVFLATKFSISNDENGSVINNGSYENAIWECEQSLKRLNTDHIDIYIMHWPDPATPVEVTMRALVDLKKSGKIRFIGVSNFDRNLIEEAQKVVRIDFLQPPYSMVEESQKELLAWCETQGIGTMTYGSLGAGILTGAIRELPDWEENDFRYTFYDYFKNPKFSKIMELLKVMDKIAQVRNKPLAQIAINWSTQKSYVSTAICGVRDPQQAYENCATFDWELTGEEMELIDSEIERLQMN</sequence>
<proteinExistence type="predicted"/>
<dbReference type="Proteomes" id="UP000284543">
    <property type="component" value="Unassembled WGS sequence"/>
</dbReference>
<evidence type="ECO:0000313" key="3">
    <source>
        <dbReference type="EMBL" id="RGV70592.1"/>
    </source>
</evidence>
<dbReference type="Pfam" id="PF00248">
    <property type="entry name" value="Aldo_ket_red"/>
    <property type="match status" value="1"/>
</dbReference>
<dbReference type="GO" id="GO:0005829">
    <property type="term" value="C:cytosol"/>
    <property type="evidence" value="ECO:0007669"/>
    <property type="project" value="TreeGrafter"/>
</dbReference>
<organism evidence="3 4">
    <name type="scientific">Enterocloster bolteae</name>
    <dbReference type="NCBI Taxonomy" id="208479"/>
    <lineage>
        <taxon>Bacteria</taxon>
        <taxon>Bacillati</taxon>
        <taxon>Bacillota</taxon>
        <taxon>Clostridia</taxon>
        <taxon>Lachnospirales</taxon>
        <taxon>Lachnospiraceae</taxon>
        <taxon>Enterocloster</taxon>
    </lineage>
</organism>
<dbReference type="PANTHER" id="PTHR43364:SF4">
    <property type="entry name" value="NAD(P)-LINKED OXIDOREDUCTASE SUPERFAMILY PROTEIN"/>
    <property type="match status" value="1"/>
</dbReference>
<dbReference type="PRINTS" id="PR00069">
    <property type="entry name" value="ALDKETRDTASE"/>
</dbReference>
<name>A0A412YUW7_9FIRM</name>
<dbReference type="InterPro" id="IPR018170">
    <property type="entry name" value="Aldo/ket_reductase_CS"/>
</dbReference>
<dbReference type="RefSeq" id="WP_118019605.1">
    <property type="nucleotide sequence ID" value="NZ_CAUHGS010000027.1"/>
</dbReference>
<dbReference type="Gene3D" id="3.20.20.100">
    <property type="entry name" value="NADP-dependent oxidoreductase domain"/>
    <property type="match status" value="1"/>
</dbReference>